<feature type="transmembrane region" description="Helical" evidence="18">
    <location>
        <begin position="139"/>
        <end position="165"/>
    </location>
</feature>
<keyword evidence="5 17" id="KW-0349">Heme</keyword>
<dbReference type="GO" id="GO:0016491">
    <property type="term" value="F:oxidoreductase activity"/>
    <property type="evidence" value="ECO:0007669"/>
    <property type="project" value="UniProtKB-UniRule"/>
</dbReference>
<dbReference type="InterPro" id="IPR027387">
    <property type="entry name" value="Cytb/b6-like_sf"/>
</dbReference>
<evidence type="ECO:0000256" key="15">
    <source>
        <dbReference type="ARBA" id="ARBA00023136"/>
    </source>
</evidence>
<evidence type="ECO:0000256" key="14">
    <source>
        <dbReference type="ARBA" id="ARBA00023128"/>
    </source>
</evidence>
<dbReference type="GO" id="GO:0046872">
    <property type="term" value="F:metal ion binding"/>
    <property type="evidence" value="ECO:0007669"/>
    <property type="project" value="UniProtKB-UniRule"/>
</dbReference>
<dbReference type="SUPFAM" id="SSF81342">
    <property type="entry name" value="Transmembrane di-heme cytochromes"/>
    <property type="match status" value="1"/>
</dbReference>
<sequence length="366" mass="41478">MKPIHKTDPLMKMASSLLELACPKNISSLWSLGSMISLCLITQIVTGLFLAMHFTADINIAFDSATYISRDVNYGWLIRSIHANGASFFFICLYIHTGRGIYYSSYQMVKTWHIGVTLLLLTILTAFLGYVLPWGQMSYWAATVITNLLSAIPYLGTSLVMWIWGGFSLGKATLSRFYAIHYLLPLLISVLALMHIMFLHQTGSNNPLGLNSMNEKMKFHPYFSVKDSIGFLMMWMMLGLVVLFYPMILIHPENFIPANPLVTPTHIQPEWYFLPMYAILRSIPSKLGGVIALVLAIAILYFLPLMYKPSSKANSFNPNKKFMFWTLIASFLVLMWIGGKPVEAPYESTGQMFTTLYFLIFFSLPN</sequence>
<evidence type="ECO:0000256" key="13">
    <source>
        <dbReference type="ARBA" id="ARBA00023075"/>
    </source>
</evidence>
<reference evidence="21" key="1">
    <citation type="submission" date="2018-02" db="EMBL/GenBank/DDBJ databases">
        <title>Bryozoan genera Fenestrulina and Microporella no longer a family; Multi-gene phylogeny supports separation.</title>
        <authorList>
            <person name="Orr R.J.S."/>
            <person name="Waeschenbach A."/>
            <person name="Enevoldsen E.L.G."/>
            <person name="Boeve J.P."/>
            <person name="Haugen M.N."/>
            <person name="Voje K.L."/>
            <person name="Porter J."/>
            <person name="Zagorsek K."/>
            <person name="Smith A."/>
            <person name="Dennis D."/>
            <person name="Liow L.H."/>
        </authorList>
    </citation>
    <scope>NUCLEOTIDE SEQUENCE</scope>
</reference>
<keyword evidence="13" id="KW-0830">Ubiquinone</keyword>
<keyword evidence="7 18" id="KW-0812">Transmembrane</keyword>
<evidence type="ECO:0000256" key="3">
    <source>
        <dbReference type="ARBA" id="ARBA00013531"/>
    </source>
</evidence>
<evidence type="ECO:0000256" key="9">
    <source>
        <dbReference type="ARBA" id="ARBA00022792"/>
    </source>
</evidence>
<dbReference type="CDD" id="cd00284">
    <property type="entry name" value="Cytochrome_b_N"/>
    <property type="match status" value="1"/>
</dbReference>
<dbReference type="GO" id="GO:0005743">
    <property type="term" value="C:mitochondrial inner membrane"/>
    <property type="evidence" value="ECO:0007669"/>
    <property type="project" value="UniProtKB-SubCell"/>
</dbReference>
<dbReference type="CDD" id="cd00290">
    <property type="entry name" value="cytochrome_b_C"/>
    <property type="match status" value="1"/>
</dbReference>
<feature type="transmembrane region" description="Helical" evidence="18">
    <location>
        <begin position="229"/>
        <end position="250"/>
    </location>
</feature>
<feature type="transmembrane region" description="Helical" evidence="18">
    <location>
        <begin position="29"/>
        <end position="54"/>
    </location>
</feature>
<keyword evidence="8 17" id="KW-0479">Metal-binding</keyword>
<evidence type="ECO:0000259" key="20">
    <source>
        <dbReference type="PROSITE" id="PS51003"/>
    </source>
</evidence>
<geneLocation type="mitochondrion" evidence="21"/>
<feature type="domain" description="Cytochrome b/b6 C-terminal region profile" evidence="20">
    <location>
        <begin position="209"/>
        <end position="366"/>
    </location>
</feature>
<evidence type="ECO:0000256" key="4">
    <source>
        <dbReference type="ARBA" id="ARBA00022448"/>
    </source>
</evidence>
<keyword evidence="12 17" id="KW-0408">Iron</keyword>
<comment type="cofactor">
    <cofactor evidence="18">
        <name>heme b</name>
        <dbReference type="ChEBI" id="CHEBI:60344"/>
    </cofactor>
    <text evidence="18">Binds 2 heme groups non-covalently.</text>
</comment>
<comment type="cofactor">
    <cofactor evidence="17">
        <name>heme</name>
        <dbReference type="ChEBI" id="CHEBI:30413"/>
    </cofactor>
    <text evidence="17">Binds 2 heme groups non-covalently.</text>
</comment>
<protein>
    <recommendedName>
        <fullName evidence="3 18">Cytochrome b</fullName>
    </recommendedName>
</protein>
<dbReference type="InterPro" id="IPR005797">
    <property type="entry name" value="Cyt_b/b6_N"/>
</dbReference>
<dbReference type="InterPro" id="IPR016174">
    <property type="entry name" value="Di-haem_cyt_TM"/>
</dbReference>
<evidence type="ECO:0000256" key="10">
    <source>
        <dbReference type="ARBA" id="ARBA00022982"/>
    </source>
</evidence>
<feature type="binding site" description="axial binding residue" evidence="17">
    <location>
        <position position="96"/>
    </location>
    <ligand>
        <name>heme b</name>
        <dbReference type="ChEBI" id="CHEBI:60344"/>
        <label>b566</label>
    </ligand>
    <ligandPart>
        <name>Fe</name>
        <dbReference type="ChEBI" id="CHEBI:18248"/>
    </ligandPart>
</feature>
<keyword evidence="14 18" id="KW-0496">Mitochondrion</keyword>
<dbReference type="InterPro" id="IPR005798">
    <property type="entry name" value="Cyt_b/b6_C"/>
</dbReference>
<dbReference type="PANTHER" id="PTHR19271">
    <property type="entry name" value="CYTOCHROME B"/>
    <property type="match status" value="1"/>
</dbReference>
<organism evidence="21">
    <name type="scientific">Orthoscuticella innominata</name>
    <dbReference type="NCBI Taxonomy" id="2138270"/>
    <lineage>
        <taxon>Eukaryota</taxon>
        <taxon>Metazoa</taxon>
        <taxon>Spiralia</taxon>
        <taxon>Lophotrochozoa</taxon>
        <taxon>Bryozoa</taxon>
        <taxon>Gymnolaemata</taxon>
        <taxon>Cheilostomatida</taxon>
        <taxon>Flustrina</taxon>
        <taxon>Catenicelloidea</taxon>
        <taxon>Catenicellidae</taxon>
        <taxon>Orthoscuticella</taxon>
    </lineage>
</organism>
<dbReference type="GO" id="GO:0006122">
    <property type="term" value="P:mitochondrial electron transport, ubiquinol to cytochrome c"/>
    <property type="evidence" value="ECO:0007669"/>
    <property type="project" value="TreeGrafter"/>
</dbReference>
<keyword evidence="9" id="KW-0999">Mitochondrion inner membrane</keyword>
<dbReference type="GO" id="GO:0045275">
    <property type="term" value="C:respiratory chain complex III"/>
    <property type="evidence" value="ECO:0007669"/>
    <property type="project" value="InterPro"/>
</dbReference>
<dbReference type="Pfam" id="PF00032">
    <property type="entry name" value="Cytochrom_B_C"/>
    <property type="match status" value="1"/>
</dbReference>
<gene>
    <name evidence="21" type="primary">CYTB</name>
</gene>
<feature type="transmembrane region" description="Helical" evidence="18">
    <location>
        <begin position="322"/>
        <end position="339"/>
    </location>
</feature>
<dbReference type="PIRSF" id="PIRSF038885">
    <property type="entry name" value="COB"/>
    <property type="match status" value="1"/>
</dbReference>
<keyword evidence="11 18" id="KW-1133">Transmembrane helix</keyword>
<feature type="transmembrane region" description="Helical" evidence="18">
    <location>
        <begin position="74"/>
        <end position="95"/>
    </location>
</feature>
<dbReference type="InterPro" id="IPR048260">
    <property type="entry name" value="Cytochrome_b_C_euk/bac"/>
</dbReference>
<evidence type="ECO:0000256" key="1">
    <source>
        <dbReference type="ARBA" id="ARBA00002566"/>
    </source>
</evidence>
<keyword evidence="10 18" id="KW-0249">Electron transport</keyword>
<evidence type="ECO:0000259" key="19">
    <source>
        <dbReference type="PROSITE" id="PS51002"/>
    </source>
</evidence>
<evidence type="ECO:0000256" key="17">
    <source>
        <dbReference type="PIRSR" id="PIRSR038885-2"/>
    </source>
</evidence>
<evidence type="ECO:0000313" key="21">
    <source>
        <dbReference type="EMBL" id="AVV48260.1"/>
    </source>
</evidence>
<comment type="function">
    <text evidence="1 18">Component of the ubiquinol-cytochrome c reductase complex (complex III or cytochrome b-c1 complex) that is part of the mitochondrial respiratory chain. The b-c1 complex mediates electron transfer from ubiquinol to cytochrome c. Contributes to the generation of a proton gradient across the mitochondrial membrane that is then used for ATP synthesis.</text>
</comment>
<accession>A0A2R4K2Y0</accession>
<feature type="binding site" description="axial binding residue" evidence="17">
    <location>
        <position position="181"/>
    </location>
    <ligand>
        <name>heme b</name>
        <dbReference type="ChEBI" id="CHEBI:60344"/>
        <label>b562</label>
    </ligand>
    <ligandPart>
        <name>Fe</name>
        <dbReference type="ChEBI" id="CHEBI:18248"/>
    </ligandPart>
</feature>
<feature type="domain" description="Cytochrome b/b6 N-terminal region profile" evidence="19">
    <location>
        <begin position="1"/>
        <end position="208"/>
    </location>
</feature>
<evidence type="ECO:0000256" key="5">
    <source>
        <dbReference type="ARBA" id="ARBA00022617"/>
    </source>
</evidence>
<comment type="subcellular location">
    <subcellularLocation>
        <location evidence="2">Mitochondrion inner membrane</location>
        <topology evidence="2">Multi-pass membrane protein</topology>
    </subcellularLocation>
</comment>
<comment type="similarity">
    <text evidence="18">Belongs to the cytochrome b family.</text>
</comment>
<evidence type="ECO:0000256" key="2">
    <source>
        <dbReference type="ARBA" id="ARBA00004448"/>
    </source>
</evidence>
<dbReference type="InterPro" id="IPR030689">
    <property type="entry name" value="Cytochrome_b"/>
</dbReference>
<dbReference type="PROSITE" id="PS51003">
    <property type="entry name" value="CYTB_CTER"/>
    <property type="match status" value="1"/>
</dbReference>
<feature type="binding site" evidence="16">
    <location>
        <position position="200"/>
    </location>
    <ligand>
        <name>a ubiquinone</name>
        <dbReference type="ChEBI" id="CHEBI:16389"/>
    </ligand>
</feature>
<dbReference type="PROSITE" id="PS51002">
    <property type="entry name" value="CYTB_NTER"/>
    <property type="match status" value="1"/>
</dbReference>
<dbReference type="Gene3D" id="1.20.810.10">
    <property type="entry name" value="Cytochrome Bc1 Complex, Chain C"/>
    <property type="match status" value="1"/>
</dbReference>
<feature type="transmembrane region" description="Helical" evidence="18">
    <location>
        <begin position="287"/>
        <end position="307"/>
    </location>
</feature>
<dbReference type="InterPro" id="IPR036150">
    <property type="entry name" value="Cyt_b/b6_C_sf"/>
</dbReference>
<keyword evidence="6 18" id="KW-0679">Respiratory chain</keyword>
<dbReference type="InterPro" id="IPR048259">
    <property type="entry name" value="Cytochrome_b_N_euk/bac"/>
</dbReference>
<evidence type="ECO:0000256" key="11">
    <source>
        <dbReference type="ARBA" id="ARBA00022989"/>
    </source>
</evidence>
<evidence type="ECO:0000256" key="6">
    <source>
        <dbReference type="ARBA" id="ARBA00022660"/>
    </source>
</evidence>
<evidence type="ECO:0000256" key="18">
    <source>
        <dbReference type="RuleBase" id="RU362117"/>
    </source>
</evidence>
<evidence type="ECO:0000256" key="7">
    <source>
        <dbReference type="ARBA" id="ARBA00022692"/>
    </source>
</evidence>
<feature type="binding site" description="axial binding residue" evidence="17">
    <location>
        <position position="195"/>
    </location>
    <ligand>
        <name>heme b</name>
        <dbReference type="ChEBI" id="CHEBI:60344"/>
        <label>b566</label>
    </ligand>
    <ligandPart>
        <name>Fe</name>
        <dbReference type="ChEBI" id="CHEBI:18248"/>
    </ligandPart>
</feature>
<evidence type="ECO:0000256" key="16">
    <source>
        <dbReference type="PIRSR" id="PIRSR038885-1"/>
    </source>
</evidence>
<feature type="transmembrane region" description="Helical" evidence="18">
    <location>
        <begin position="116"/>
        <end position="133"/>
    </location>
</feature>
<dbReference type="EMBL" id="MG977120">
    <property type="protein sequence ID" value="AVV48260.1"/>
    <property type="molecule type" value="Genomic_DNA"/>
</dbReference>
<proteinExistence type="inferred from homology"/>
<feature type="binding site" description="axial binding residue" evidence="17">
    <location>
        <position position="82"/>
    </location>
    <ligand>
        <name>heme b</name>
        <dbReference type="ChEBI" id="CHEBI:60344"/>
        <label>b562</label>
    </ligand>
    <ligandPart>
        <name>Fe</name>
        <dbReference type="ChEBI" id="CHEBI:18248"/>
    </ligandPart>
</feature>
<dbReference type="Pfam" id="PF00033">
    <property type="entry name" value="Cytochrome_B"/>
    <property type="match status" value="1"/>
</dbReference>
<evidence type="ECO:0000256" key="12">
    <source>
        <dbReference type="ARBA" id="ARBA00023004"/>
    </source>
</evidence>
<keyword evidence="15 18" id="KW-0472">Membrane</keyword>
<dbReference type="SUPFAM" id="SSF81648">
    <property type="entry name" value="a domain/subunit of cytochrome bc1 complex (Ubiquinol-cytochrome c reductase)"/>
    <property type="match status" value="1"/>
</dbReference>
<dbReference type="AlphaFoldDB" id="A0A2R4K2Y0"/>
<feature type="transmembrane region" description="Helical" evidence="18">
    <location>
        <begin position="177"/>
        <end position="198"/>
    </location>
</feature>
<evidence type="ECO:0000256" key="8">
    <source>
        <dbReference type="ARBA" id="ARBA00022723"/>
    </source>
</evidence>
<name>A0A2R4K2Y0_9BILA</name>
<dbReference type="GO" id="GO:0008121">
    <property type="term" value="F:quinol-cytochrome-c reductase activity"/>
    <property type="evidence" value="ECO:0007669"/>
    <property type="project" value="InterPro"/>
</dbReference>
<dbReference type="PANTHER" id="PTHR19271:SF16">
    <property type="entry name" value="CYTOCHROME B"/>
    <property type="match status" value="1"/>
</dbReference>
<keyword evidence="4 18" id="KW-0813">Transport</keyword>